<sequence length="32" mass="3522">MALQLLEIEGDDISKESDLQSQVDTGSRKSLD</sequence>
<keyword evidence="3" id="KW-1185">Reference proteome</keyword>
<organism evidence="2 3">
    <name type="scientific">Corchorus capsularis</name>
    <name type="common">Jute</name>
    <dbReference type="NCBI Taxonomy" id="210143"/>
    <lineage>
        <taxon>Eukaryota</taxon>
        <taxon>Viridiplantae</taxon>
        <taxon>Streptophyta</taxon>
        <taxon>Embryophyta</taxon>
        <taxon>Tracheophyta</taxon>
        <taxon>Spermatophyta</taxon>
        <taxon>Magnoliopsida</taxon>
        <taxon>eudicotyledons</taxon>
        <taxon>Gunneridae</taxon>
        <taxon>Pentapetalae</taxon>
        <taxon>rosids</taxon>
        <taxon>malvids</taxon>
        <taxon>Malvales</taxon>
        <taxon>Malvaceae</taxon>
        <taxon>Grewioideae</taxon>
        <taxon>Apeibeae</taxon>
        <taxon>Corchorus</taxon>
    </lineage>
</organism>
<dbReference type="EMBL" id="AWWV01005069">
    <property type="protein sequence ID" value="OMP06025.1"/>
    <property type="molecule type" value="Genomic_DNA"/>
</dbReference>
<proteinExistence type="predicted"/>
<dbReference type="AlphaFoldDB" id="A0A1R3KG18"/>
<accession>A0A1R3KG18</accession>
<feature type="region of interest" description="Disordered" evidence="1">
    <location>
        <begin position="9"/>
        <end position="32"/>
    </location>
</feature>
<evidence type="ECO:0000256" key="1">
    <source>
        <dbReference type="SAM" id="MobiDB-lite"/>
    </source>
</evidence>
<reference evidence="2 3" key="1">
    <citation type="submission" date="2013-09" db="EMBL/GenBank/DDBJ databases">
        <title>Corchorus capsularis genome sequencing.</title>
        <authorList>
            <person name="Alam M."/>
            <person name="Haque M.S."/>
            <person name="Islam M.S."/>
            <person name="Emdad E.M."/>
            <person name="Islam M.M."/>
            <person name="Ahmed B."/>
            <person name="Halim A."/>
            <person name="Hossen Q.M.M."/>
            <person name="Hossain M.Z."/>
            <person name="Ahmed R."/>
            <person name="Khan M.M."/>
            <person name="Islam R."/>
            <person name="Rashid M.M."/>
            <person name="Khan S.A."/>
            <person name="Rahman M.S."/>
            <person name="Alam M."/>
        </authorList>
    </citation>
    <scope>NUCLEOTIDE SEQUENCE [LARGE SCALE GENOMIC DNA]</scope>
    <source>
        <strain evidence="3">cv. CVL-1</strain>
        <tissue evidence="2">Whole seedling</tissue>
    </source>
</reference>
<evidence type="ECO:0000313" key="3">
    <source>
        <dbReference type="Proteomes" id="UP000188268"/>
    </source>
</evidence>
<name>A0A1R3KG18_COCAP</name>
<comment type="caution">
    <text evidence="2">The sequence shown here is derived from an EMBL/GenBank/DDBJ whole genome shotgun (WGS) entry which is preliminary data.</text>
</comment>
<dbReference type="Proteomes" id="UP000188268">
    <property type="component" value="Unassembled WGS sequence"/>
</dbReference>
<evidence type="ECO:0000313" key="2">
    <source>
        <dbReference type="EMBL" id="OMP06025.1"/>
    </source>
</evidence>
<gene>
    <name evidence="2" type="ORF">CCACVL1_01752</name>
</gene>
<dbReference type="Gramene" id="OMP06025">
    <property type="protein sequence ID" value="OMP06025"/>
    <property type="gene ID" value="CCACVL1_01752"/>
</dbReference>
<protein>
    <submittedName>
        <fullName evidence="2">Uncharacterized protein</fullName>
    </submittedName>
</protein>